<evidence type="ECO:0000256" key="4">
    <source>
        <dbReference type="SAM" id="SignalP"/>
    </source>
</evidence>
<dbReference type="PIRSF" id="PIRSF002741">
    <property type="entry name" value="MppA"/>
    <property type="match status" value="1"/>
</dbReference>
<dbReference type="InterPro" id="IPR039424">
    <property type="entry name" value="SBP_5"/>
</dbReference>
<name>A0A5M6J044_9PROT</name>
<evidence type="ECO:0000313" key="6">
    <source>
        <dbReference type="EMBL" id="KAA5613933.1"/>
    </source>
</evidence>
<dbReference type="InterPro" id="IPR000914">
    <property type="entry name" value="SBP_5_dom"/>
</dbReference>
<dbReference type="SUPFAM" id="SSF53850">
    <property type="entry name" value="Periplasmic binding protein-like II"/>
    <property type="match status" value="1"/>
</dbReference>
<sequence>MYRRRPLLGTAALGLGTALLPVAGARAAPVRGGTLRFLVEQDPTTLVTIAHTAGPSTRISPKITEGLLTYDLNFTPRPALATQWAVTPDGLSYTFWLRRGVKWHDGEDFTAADVAHSFELLRQYHPRGRGTFASLAAVETPDPLTVILRLSKPAPYLLNALDASESPIVPRHVYEDTDPLTNRNASAPIGTGPFVFREWVKGSHVILERNPRYWDAPKPYLDRIVVRFIADQAARSAAFETGELDLGGGPPVPRSDLARLLALPQIGSERRGGEYNGGMTQLYFNYETPVLRDRRVREAIAHAIDTSRLLEVVFFGYGEVAPSAVSPRLVNFVDPSIRPHTFDPGRAGRLLDEAGFPRRGGGSRLTLRLYANPFNGQASGDFVKQALQRIGIAVDFQFFDFPTYIQKAYTGRAFDLTLESLSNTFDPTPGIQRVFWSKNFRIGLPFSNVSHYDNPEIDRLLEAAAVEPDPLRRRAIWFEFQRRIHEDVAAIHLIAPDDITVFNRRVHDQTTGVTGMNGNFADLWLES</sequence>
<dbReference type="Pfam" id="PF00496">
    <property type="entry name" value="SBP_bac_5"/>
    <property type="match status" value="1"/>
</dbReference>
<dbReference type="Gene3D" id="3.10.105.10">
    <property type="entry name" value="Dipeptide-binding Protein, Domain 3"/>
    <property type="match status" value="1"/>
</dbReference>
<evidence type="ECO:0000256" key="1">
    <source>
        <dbReference type="ARBA" id="ARBA00004418"/>
    </source>
</evidence>
<dbReference type="InterPro" id="IPR030678">
    <property type="entry name" value="Peptide/Ni-bd"/>
</dbReference>
<dbReference type="OrthoDB" id="7318145at2"/>
<proteinExistence type="inferred from homology"/>
<comment type="caution">
    <text evidence="6">The sequence shown here is derived from an EMBL/GenBank/DDBJ whole genome shotgun (WGS) entry which is preliminary data.</text>
</comment>
<dbReference type="PROSITE" id="PS01040">
    <property type="entry name" value="SBP_BACTERIAL_5"/>
    <property type="match status" value="1"/>
</dbReference>
<organism evidence="6 7">
    <name type="scientific">Rhodovastum atsumiense</name>
    <dbReference type="NCBI Taxonomy" id="504468"/>
    <lineage>
        <taxon>Bacteria</taxon>
        <taxon>Pseudomonadati</taxon>
        <taxon>Pseudomonadota</taxon>
        <taxon>Alphaproteobacteria</taxon>
        <taxon>Acetobacterales</taxon>
        <taxon>Acetobacteraceae</taxon>
        <taxon>Rhodovastum</taxon>
    </lineage>
</organism>
<dbReference type="PANTHER" id="PTHR30290">
    <property type="entry name" value="PERIPLASMIC BINDING COMPONENT OF ABC TRANSPORTER"/>
    <property type="match status" value="1"/>
</dbReference>
<dbReference type="GO" id="GO:0030288">
    <property type="term" value="C:outer membrane-bounded periplasmic space"/>
    <property type="evidence" value="ECO:0007669"/>
    <property type="project" value="UniProtKB-ARBA"/>
</dbReference>
<dbReference type="InterPro" id="IPR023765">
    <property type="entry name" value="SBP_5_CS"/>
</dbReference>
<reference evidence="6 7" key="1">
    <citation type="submission" date="2019-09" db="EMBL/GenBank/DDBJ databases">
        <title>Genome sequence of Rhodovastum atsumiense, a diverse member of the Acetobacteraceae family of non-sulfur purple photosynthetic bacteria.</title>
        <authorList>
            <person name="Meyer T."/>
            <person name="Kyndt J."/>
        </authorList>
    </citation>
    <scope>NUCLEOTIDE SEQUENCE [LARGE SCALE GENOMIC DNA]</scope>
    <source>
        <strain evidence="6 7">DSM 21279</strain>
    </source>
</reference>
<evidence type="ECO:0000259" key="5">
    <source>
        <dbReference type="Pfam" id="PF00496"/>
    </source>
</evidence>
<dbReference type="GO" id="GO:0043190">
    <property type="term" value="C:ATP-binding cassette (ABC) transporter complex"/>
    <property type="evidence" value="ECO:0007669"/>
    <property type="project" value="InterPro"/>
</dbReference>
<feature type="chain" id="PRO_5024407690" evidence="4">
    <location>
        <begin position="28"/>
        <end position="527"/>
    </location>
</feature>
<accession>A0A5M6J044</accession>
<dbReference type="CDD" id="cd08517">
    <property type="entry name" value="PBP2_NikA_DppA_OppA_like_13"/>
    <property type="match status" value="1"/>
</dbReference>
<evidence type="ECO:0000256" key="3">
    <source>
        <dbReference type="ARBA" id="ARBA00022729"/>
    </source>
</evidence>
<dbReference type="GO" id="GO:0015833">
    <property type="term" value="P:peptide transport"/>
    <property type="evidence" value="ECO:0007669"/>
    <property type="project" value="TreeGrafter"/>
</dbReference>
<dbReference type="Proteomes" id="UP000325255">
    <property type="component" value="Unassembled WGS sequence"/>
</dbReference>
<feature type="domain" description="Solute-binding protein family 5" evidence="5">
    <location>
        <begin position="76"/>
        <end position="438"/>
    </location>
</feature>
<feature type="signal peptide" evidence="4">
    <location>
        <begin position="1"/>
        <end position="27"/>
    </location>
</feature>
<keyword evidence="3 4" id="KW-0732">Signal</keyword>
<dbReference type="GO" id="GO:1904680">
    <property type="term" value="F:peptide transmembrane transporter activity"/>
    <property type="evidence" value="ECO:0007669"/>
    <property type="project" value="TreeGrafter"/>
</dbReference>
<keyword evidence="7" id="KW-1185">Reference proteome</keyword>
<comment type="subcellular location">
    <subcellularLocation>
        <location evidence="1">Periplasm</location>
    </subcellularLocation>
</comment>
<evidence type="ECO:0000256" key="2">
    <source>
        <dbReference type="ARBA" id="ARBA00005695"/>
    </source>
</evidence>
<dbReference type="PANTHER" id="PTHR30290:SF38">
    <property type="entry name" value="D,D-DIPEPTIDE-BINDING PERIPLASMIC PROTEIN DDPA-RELATED"/>
    <property type="match status" value="1"/>
</dbReference>
<evidence type="ECO:0000313" key="7">
    <source>
        <dbReference type="Proteomes" id="UP000325255"/>
    </source>
</evidence>
<gene>
    <name evidence="6" type="ORF">F1189_03415</name>
</gene>
<dbReference type="EMBL" id="VWPK01000004">
    <property type="protein sequence ID" value="KAA5613933.1"/>
    <property type="molecule type" value="Genomic_DNA"/>
</dbReference>
<protein>
    <submittedName>
        <fullName evidence="6">ABC transporter substrate-binding protein</fullName>
    </submittedName>
</protein>
<dbReference type="Gene3D" id="3.40.190.10">
    <property type="entry name" value="Periplasmic binding protein-like II"/>
    <property type="match status" value="1"/>
</dbReference>
<dbReference type="AlphaFoldDB" id="A0A5M6J044"/>
<comment type="similarity">
    <text evidence="2">Belongs to the bacterial solute-binding protein 5 family.</text>
</comment>